<keyword evidence="4" id="KW-0689">Ribosomal protein</keyword>
<dbReference type="PANTHER" id="PTHR13231">
    <property type="entry name" value="MITOCHONDRIAL RIBOSOMAL PROTEIN S31"/>
    <property type="match status" value="1"/>
</dbReference>
<evidence type="ECO:0000256" key="4">
    <source>
        <dbReference type="ARBA" id="ARBA00022980"/>
    </source>
</evidence>
<proteinExistence type="inferred from homology"/>
<accession>A0AAV7NJE0</accession>
<comment type="similarity">
    <text evidence="2">Belongs to the mitochondrion-specific ribosomal protein mS31 family.</text>
</comment>
<evidence type="ECO:0000256" key="6">
    <source>
        <dbReference type="ARBA" id="ARBA00023274"/>
    </source>
</evidence>
<evidence type="ECO:0000313" key="10">
    <source>
        <dbReference type="EMBL" id="KAJ1114468.1"/>
    </source>
</evidence>
<keyword evidence="11" id="KW-1185">Reference proteome</keyword>
<evidence type="ECO:0000313" key="11">
    <source>
        <dbReference type="Proteomes" id="UP001066276"/>
    </source>
</evidence>
<dbReference type="GO" id="GO:0005763">
    <property type="term" value="C:mitochondrial small ribosomal subunit"/>
    <property type="evidence" value="ECO:0007669"/>
    <property type="project" value="InterPro"/>
</dbReference>
<evidence type="ECO:0000256" key="5">
    <source>
        <dbReference type="ARBA" id="ARBA00023128"/>
    </source>
</evidence>
<evidence type="ECO:0000256" key="9">
    <source>
        <dbReference type="SAM" id="MobiDB-lite"/>
    </source>
</evidence>
<gene>
    <name evidence="10" type="ORF">NDU88_002705</name>
</gene>
<comment type="subcellular location">
    <subcellularLocation>
        <location evidence="1">Mitochondrion</location>
    </subcellularLocation>
</comment>
<keyword evidence="3" id="KW-0809">Transit peptide</keyword>
<evidence type="ECO:0000256" key="2">
    <source>
        <dbReference type="ARBA" id="ARBA00011057"/>
    </source>
</evidence>
<protein>
    <recommendedName>
        <fullName evidence="7">Small ribosomal subunit protein mS31</fullName>
    </recommendedName>
    <alternativeName>
        <fullName evidence="8">28S ribosomal protein S31, mitochondrial</fullName>
    </alternativeName>
</protein>
<evidence type="ECO:0000256" key="7">
    <source>
        <dbReference type="ARBA" id="ARBA00035133"/>
    </source>
</evidence>
<dbReference type="GO" id="GO:0003735">
    <property type="term" value="F:structural constituent of ribosome"/>
    <property type="evidence" value="ECO:0007669"/>
    <property type="project" value="InterPro"/>
</dbReference>
<keyword evidence="5" id="KW-0496">Mitochondrion</keyword>
<reference evidence="10" key="1">
    <citation type="journal article" date="2022" name="bioRxiv">
        <title>Sequencing and chromosome-scale assembly of the giantPleurodeles waltlgenome.</title>
        <authorList>
            <person name="Brown T."/>
            <person name="Elewa A."/>
            <person name="Iarovenko S."/>
            <person name="Subramanian E."/>
            <person name="Araus A.J."/>
            <person name="Petzold A."/>
            <person name="Susuki M."/>
            <person name="Suzuki K.-i.T."/>
            <person name="Hayashi T."/>
            <person name="Toyoda A."/>
            <person name="Oliveira C."/>
            <person name="Osipova E."/>
            <person name="Leigh N.D."/>
            <person name="Simon A."/>
            <person name="Yun M.H."/>
        </authorList>
    </citation>
    <scope>NUCLEOTIDE SEQUENCE</scope>
    <source>
        <strain evidence="10">20211129_DDA</strain>
        <tissue evidence="10">Liver</tissue>
    </source>
</reference>
<feature type="region of interest" description="Disordered" evidence="9">
    <location>
        <begin position="42"/>
        <end position="69"/>
    </location>
</feature>
<dbReference type="Pfam" id="PF15433">
    <property type="entry name" value="MRP-S31"/>
    <property type="match status" value="1"/>
</dbReference>
<evidence type="ECO:0000256" key="1">
    <source>
        <dbReference type="ARBA" id="ARBA00004173"/>
    </source>
</evidence>
<comment type="caution">
    <text evidence="10">The sequence shown here is derived from an EMBL/GenBank/DDBJ whole genome shotgun (WGS) entry which is preliminary data.</text>
</comment>
<dbReference type="AlphaFoldDB" id="A0AAV7NJE0"/>
<name>A0AAV7NJE0_PLEWA</name>
<dbReference type="InterPro" id="IPR026299">
    <property type="entry name" value="MRP-S31"/>
</dbReference>
<keyword evidence="6" id="KW-0687">Ribonucleoprotein</keyword>
<evidence type="ECO:0000256" key="8">
    <source>
        <dbReference type="ARBA" id="ARBA00035363"/>
    </source>
</evidence>
<dbReference type="EMBL" id="JANPWB010000012">
    <property type="protein sequence ID" value="KAJ1114468.1"/>
    <property type="molecule type" value="Genomic_DNA"/>
</dbReference>
<organism evidence="10 11">
    <name type="scientific">Pleurodeles waltl</name>
    <name type="common">Iberian ribbed newt</name>
    <dbReference type="NCBI Taxonomy" id="8319"/>
    <lineage>
        <taxon>Eukaryota</taxon>
        <taxon>Metazoa</taxon>
        <taxon>Chordata</taxon>
        <taxon>Craniata</taxon>
        <taxon>Vertebrata</taxon>
        <taxon>Euteleostomi</taxon>
        <taxon>Amphibia</taxon>
        <taxon>Batrachia</taxon>
        <taxon>Caudata</taxon>
        <taxon>Salamandroidea</taxon>
        <taxon>Salamandridae</taxon>
        <taxon>Pleurodelinae</taxon>
        <taxon>Pleurodeles</taxon>
    </lineage>
</organism>
<evidence type="ECO:0000256" key="3">
    <source>
        <dbReference type="ARBA" id="ARBA00022946"/>
    </source>
</evidence>
<sequence length="381" mass="43427">MRKSLTLSQGAWGCLCRRFDASAPRMRTEENAQRWISSSSIFKSGKDMTGPPTEECTEKDSVTEKDPSKNAKENLINLIGGMKVELSSKKKLKAMKMSRLKEQTPEQHNDLESASSMYKKATEDNMAKSKSLTPEIIAAASAVASSLPFDKKQTESELLQQLRKHDEETDAQKRGETNKISNIISEMRIGKSPLVRPGSRPANQIRFDDDGKGYTLNNRGITQEFAGVKSRRGLYIGKRLNIFTAATTPDEVSTELVSKPTLWDLELANQIASASKRLPRNGFEEMIQWTKEGKLWEFPINNEAGLEEEQKVEFHEHVFLEKHLEDFTKQGPIRHFMELVICGLSRNPYLTVKQKTEHIQWYYDYFQQKEDILRESGLCLN</sequence>
<dbReference type="Proteomes" id="UP001066276">
    <property type="component" value="Chromosome 8"/>
</dbReference>
<dbReference type="PANTHER" id="PTHR13231:SF3">
    <property type="entry name" value="SMALL RIBOSOMAL SUBUNIT PROTEIN MS31"/>
    <property type="match status" value="1"/>
</dbReference>
<feature type="compositionally biased region" description="Basic and acidic residues" evidence="9">
    <location>
        <begin position="56"/>
        <end position="69"/>
    </location>
</feature>